<evidence type="ECO:0000259" key="2">
    <source>
        <dbReference type="Pfam" id="PF23487"/>
    </source>
</evidence>
<organism evidence="3 4">
    <name type="scientific">Psilopogon haemacephalus</name>
    <name type="common">coppersmith barbet</name>
    <dbReference type="NCBI Taxonomy" id="2585815"/>
    <lineage>
        <taxon>Eukaryota</taxon>
        <taxon>Metazoa</taxon>
        <taxon>Chordata</taxon>
        <taxon>Craniata</taxon>
        <taxon>Vertebrata</taxon>
        <taxon>Euteleostomi</taxon>
        <taxon>Archelosauria</taxon>
        <taxon>Archosauria</taxon>
        <taxon>Dinosauria</taxon>
        <taxon>Saurischia</taxon>
        <taxon>Theropoda</taxon>
        <taxon>Coelurosauria</taxon>
        <taxon>Aves</taxon>
        <taxon>Neognathae</taxon>
        <taxon>Neoaves</taxon>
        <taxon>Telluraves</taxon>
        <taxon>Coraciimorphae</taxon>
        <taxon>Piciformes</taxon>
        <taxon>Megalaimidae</taxon>
        <taxon>Psilopogon</taxon>
    </lineage>
</organism>
<dbReference type="Pfam" id="PF23487">
    <property type="entry name" value="Ig_TMEM132_6th"/>
    <property type="match status" value="1"/>
</dbReference>
<dbReference type="InterPro" id="IPR055423">
    <property type="entry name" value="Ig_TMEM132_5th"/>
</dbReference>
<dbReference type="OrthoDB" id="10026202at2759"/>
<evidence type="ECO:0000313" key="4">
    <source>
        <dbReference type="Proteomes" id="UP000574528"/>
    </source>
</evidence>
<sequence length="208" mass="21837">DGGRHLSYLPAPQWLLDVTHLVAGWTRVQDPRVASLEGGTVVVGREPGVTSVEPFPPLSDSILGEQMLVVSEEKVTVTELRAQVVAGLSLALRAEPGHPGMVTATAAGTTTLRAPKQEATLSVWLAFSDHTLAPLELYGWQDATLTVATLDPSVATVGGSPGGPSARPWVVAEGAGRGELLQLSLYPPELCRRGRHRAAALGTATAWL</sequence>
<feature type="domain" description="Transmembrane protein TMEM132 fifth" evidence="1">
    <location>
        <begin position="2"/>
        <end position="75"/>
    </location>
</feature>
<dbReference type="Pfam" id="PF23486">
    <property type="entry name" value="Ig_TMEM132_5th"/>
    <property type="match status" value="1"/>
</dbReference>
<dbReference type="InterPro" id="IPR026307">
    <property type="entry name" value="TMEM132"/>
</dbReference>
<dbReference type="GO" id="GO:0005783">
    <property type="term" value="C:endoplasmic reticulum"/>
    <property type="evidence" value="ECO:0007669"/>
    <property type="project" value="TreeGrafter"/>
</dbReference>
<dbReference type="InterPro" id="IPR055424">
    <property type="entry name" value="Ig_TMEM132_6th"/>
</dbReference>
<gene>
    <name evidence="3" type="primary">Tmem132a_0</name>
    <name evidence="3" type="ORF">PSIHAE_R00467</name>
</gene>
<keyword evidence="4" id="KW-1185">Reference proteome</keyword>
<evidence type="ECO:0000259" key="1">
    <source>
        <dbReference type="Pfam" id="PF23486"/>
    </source>
</evidence>
<dbReference type="EMBL" id="VWZI01016477">
    <property type="protein sequence ID" value="NXG49745.1"/>
    <property type="molecule type" value="Genomic_DNA"/>
</dbReference>
<dbReference type="PANTHER" id="PTHR13388">
    <property type="entry name" value="DETONATOR, ISOFORM E"/>
    <property type="match status" value="1"/>
</dbReference>
<feature type="non-terminal residue" evidence="3">
    <location>
        <position position="208"/>
    </location>
</feature>
<dbReference type="Proteomes" id="UP000574528">
    <property type="component" value="Unassembled WGS sequence"/>
</dbReference>
<feature type="domain" description="Transmembrane protein TMEM132 sixth" evidence="2">
    <location>
        <begin position="76"/>
        <end position="193"/>
    </location>
</feature>
<comment type="caution">
    <text evidence="3">The sequence shown here is derived from an EMBL/GenBank/DDBJ whole genome shotgun (WGS) entry which is preliminary data.</text>
</comment>
<reference evidence="3 4" key="1">
    <citation type="submission" date="2019-09" db="EMBL/GenBank/DDBJ databases">
        <title>Bird 10,000 Genomes (B10K) Project - Family phase.</title>
        <authorList>
            <person name="Zhang G."/>
        </authorList>
    </citation>
    <scope>NUCLEOTIDE SEQUENCE [LARGE SCALE GENOMIC DNA]</scope>
    <source>
        <strain evidence="3">B10K-DU-001-24</strain>
        <tissue evidence="3">Muscle</tissue>
    </source>
</reference>
<accession>A0A7K9CEE0</accession>
<dbReference type="AlphaFoldDB" id="A0A7K9CEE0"/>
<protein>
    <submittedName>
        <fullName evidence="3">T132A protein</fullName>
    </submittedName>
</protein>
<evidence type="ECO:0000313" key="3">
    <source>
        <dbReference type="EMBL" id="NXG49745.1"/>
    </source>
</evidence>
<proteinExistence type="predicted"/>
<name>A0A7K9CEE0_9PICI</name>
<feature type="non-terminal residue" evidence="3">
    <location>
        <position position="1"/>
    </location>
</feature>
<dbReference type="PANTHER" id="PTHR13388:SF9">
    <property type="entry name" value="TRANSMEMBRANE PROTEIN 132A"/>
    <property type="match status" value="1"/>
</dbReference>